<keyword evidence="2" id="KW-1185">Reference proteome</keyword>
<dbReference type="EMBL" id="BGPR01000498">
    <property type="protein sequence ID" value="GBM23429.1"/>
    <property type="molecule type" value="Genomic_DNA"/>
</dbReference>
<protein>
    <submittedName>
        <fullName evidence="1">Uncharacterized protein</fullName>
    </submittedName>
</protein>
<proteinExistence type="predicted"/>
<evidence type="ECO:0000313" key="1">
    <source>
        <dbReference type="EMBL" id="GBM23429.1"/>
    </source>
</evidence>
<dbReference type="Proteomes" id="UP000499080">
    <property type="component" value="Unassembled WGS sequence"/>
</dbReference>
<sequence length="102" mass="11507">MSSKILLHIIAHFLSCKNCNQFPNDLPKKILETWEGRCYVHQGEETSIMSNQPFNEEIVLRPNDAALQADGSGGVDVVSRHHPDSDARPLALFDGLWHLRTK</sequence>
<gene>
    <name evidence="1" type="ORF">AVEN_181555_1</name>
</gene>
<dbReference type="AlphaFoldDB" id="A0A4Y2E547"/>
<evidence type="ECO:0000313" key="2">
    <source>
        <dbReference type="Proteomes" id="UP000499080"/>
    </source>
</evidence>
<organism evidence="1 2">
    <name type="scientific">Araneus ventricosus</name>
    <name type="common">Orbweaver spider</name>
    <name type="synonym">Epeira ventricosa</name>
    <dbReference type="NCBI Taxonomy" id="182803"/>
    <lineage>
        <taxon>Eukaryota</taxon>
        <taxon>Metazoa</taxon>
        <taxon>Ecdysozoa</taxon>
        <taxon>Arthropoda</taxon>
        <taxon>Chelicerata</taxon>
        <taxon>Arachnida</taxon>
        <taxon>Araneae</taxon>
        <taxon>Araneomorphae</taxon>
        <taxon>Entelegynae</taxon>
        <taxon>Araneoidea</taxon>
        <taxon>Araneidae</taxon>
        <taxon>Araneus</taxon>
    </lineage>
</organism>
<accession>A0A4Y2E547</accession>
<name>A0A4Y2E547_ARAVE</name>
<reference evidence="1 2" key="1">
    <citation type="journal article" date="2019" name="Sci. Rep.">
        <title>Orb-weaving spider Araneus ventricosus genome elucidates the spidroin gene catalogue.</title>
        <authorList>
            <person name="Kono N."/>
            <person name="Nakamura H."/>
            <person name="Ohtoshi R."/>
            <person name="Moran D.A.P."/>
            <person name="Shinohara A."/>
            <person name="Yoshida Y."/>
            <person name="Fujiwara M."/>
            <person name="Mori M."/>
            <person name="Tomita M."/>
            <person name="Arakawa K."/>
        </authorList>
    </citation>
    <scope>NUCLEOTIDE SEQUENCE [LARGE SCALE GENOMIC DNA]</scope>
</reference>
<comment type="caution">
    <text evidence="1">The sequence shown here is derived from an EMBL/GenBank/DDBJ whole genome shotgun (WGS) entry which is preliminary data.</text>
</comment>